<dbReference type="PANTHER" id="PTHR21560:SF0">
    <property type="entry name" value="KINASE NON-CATALYTIC C-LOBE DOMAIN-CONTAINING PROTEIN 1"/>
    <property type="match status" value="1"/>
</dbReference>
<organism evidence="8 9">
    <name type="scientific">Eptatretus burgeri</name>
    <name type="common">Inshore hagfish</name>
    <dbReference type="NCBI Taxonomy" id="7764"/>
    <lineage>
        <taxon>Eukaryota</taxon>
        <taxon>Metazoa</taxon>
        <taxon>Chordata</taxon>
        <taxon>Craniata</taxon>
        <taxon>Vertebrata</taxon>
        <taxon>Cyclostomata</taxon>
        <taxon>Myxini</taxon>
        <taxon>Myxiniformes</taxon>
        <taxon>Myxinidae</taxon>
        <taxon>Eptatretinae</taxon>
        <taxon>Eptatretus</taxon>
    </lineage>
</organism>
<dbReference type="GO" id="GO:0043025">
    <property type="term" value="C:neuronal cell body"/>
    <property type="evidence" value="ECO:0007669"/>
    <property type="project" value="TreeGrafter"/>
</dbReference>
<protein>
    <submittedName>
        <fullName evidence="8">Uncharacterized protein</fullName>
    </submittedName>
</protein>
<dbReference type="InterPro" id="IPR011019">
    <property type="entry name" value="KIND_dom"/>
</dbReference>
<evidence type="ECO:0000259" key="5">
    <source>
        <dbReference type="PROSITE" id="PS50009"/>
    </source>
</evidence>
<feature type="compositionally biased region" description="Polar residues" evidence="4">
    <location>
        <begin position="436"/>
        <end position="468"/>
    </location>
</feature>
<dbReference type="GO" id="GO:0032045">
    <property type="term" value="C:guanyl-nucleotide exchange factor complex"/>
    <property type="evidence" value="ECO:0007669"/>
    <property type="project" value="TreeGrafter"/>
</dbReference>
<evidence type="ECO:0000259" key="7">
    <source>
        <dbReference type="PROSITE" id="PS51377"/>
    </source>
</evidence>
<feature type="compositionally biased region" description="Low complexity" evidence="4">
    <location>
        <begin position="678"/>
        <end position="698"/>
    </location>
</feature>
<dbReference type="Gene3D" id="1.20.870.10">
    <property type="entry name" value="Son of sevenless (SoS) protein Chain: S domain 1"/>
    <property type="match status" value="1"/>
</dbReference>
<dbReference type="Gene3D" id="1.10.840.10">
    <property type="entry name" value="Ras guanine-nucleotide exchange factors catalytic domain"/>
    <property type="match status" value="1"/>
</dbReference>
<dbReference type="GO" id="GO:0030425">
    <property type="term" value="C:dendrite"/>
    <property type="evidence" value="ECO:0007669"/>
    <property type="project" value="TreeGrafter"/>
</dbReference>
<dbReference type="PROSITE" id="PS50009">
    <property type="entry name" value="RASGEF_CAT"/>
    <property type="match status" value="1"/>
</dbReference>
<evidence type="ECO:0000313" key="9">
    <source>
        <dbReference type="Proteomes" id="UP000694388"/>
    </source>
</evidence>
<dbReference type="GO" id="GO:0007264">
    <property type="term" value="P:small GTPase-mediated signal transduction"/>
    <property type="evidence" value="ECO:0007669"/>
    <property type="project" value="InterPro"/>
</dbReference>
<feature type="compositionally biased region" description="Polar residues" evidence="4">
    <location>
        <begin position="654"/>
        <end position="666"/>
    </location>
</feature>
<dbReference type="GO" id="GO:0048814">
    <property type="term" value="P:regulation of dendrite morphogenesis"/>
    <property type="evidence" value="ECO:0007669"/>
    <property type="project" value="TreeGrafter"/>
</dbReference>
<dbReference type="SMART" id="SM00147">
    <property type="entry name" value="RasGEF"/>
    <property type="match status" value="1"/>
</dbReference>
<keyword evidence="9" id="KW-1185">Reference proteome</keyword>
<feature type="domain" description="N-terminal Ras-GEF" evidence="6">
    <location>
        <begin position="852"/>
        <end position="974"/>
    </location>
</feature>
<dbReference type="Ensembl" id="ENSEBUT00000017462.1">
    <property type="protein sequence ID" value="ENSEBUP00000016886.1"/>
    <property type="gene ID" value="ENSEBUG00000010584.1"/>
</dbReference>
<dbReference type="Pfam" id="PF00617">
    <property type="entry name" value="RasGEF"/>
    <property type="match status" value="1"/>
</dbReference>
<feature type="region of interest" description="Disordered" evidence="4">
    <location>
        <begin position="380"/>
        <end position="468"/>
    </location>
</feature>
<dbReference type="InterPro" id="IPR036964">
    <property type="entry name" value="RASGEF_cat_dom_sf"/>
</dbReference>
<dbReference type="InterPro" id="IPR000651">
    <property type="entry name" value="Ras-like_Gua-exchang_fac_N"/>
</dbReference>
<dbReference type="SUPFAM" id="SSF48366">
    <property type="entry name" value="Ras GEF"/>
    <property type="match status" value="1"/>
</dbReference>
<keyword evidence="2" id="KW-0677">Repeat</keyword>
<dbReference type="InterPro" id="IPR001895">
    <property type="entry name" value="RASGEF_cat_dom"/>
</dbReference>
<feature type="domain" description="Ras-GEF" evidence="5">
    <location>
        <begin position="1071"/>
        <end position="1327"/>
    </location>
</feature>
<dbReference type="PROSITE" id="PS50212">
    <property type="entry name" value="RASGEF_NTER"/>
    <property type="match status" value="1"/>
</dbReference>
<evidence type="ECO:0000256" key="2">
    <source>
        <dbReference type="ARBA" id="ARBA00022737"/>
    </source>
</evidence>
<dbReference type="Gene3D" id="1.10.510.10">
    <property type="entry name" value="Transferase(Phosphotransferase) domain 1"/>
    <property type="match status" value="1"/>
</dbReference>
<feature type="region of interest" description="Disordered" evidence="4">
    <location>
        <begin position="984"/>
        <end position="1012"/>
    </location>
</feature>
<reference evidence="8" key="2">
    <citation type="submission" date="2025-09" db="UniProtKB">
        <authorList>
            <consortium name="Ensembl"/>
        </authorList>
    </citation>
    <scope>IDENTIFICATION</scope>
</reference>
<evidence type="ECO:0000259" key="6">
    <source>
        <dbReference type="PROSITE" id="PS50212"/>
    </source>
</evidence>
<evidence type="ECO:0000256" key="1">
    <source>
        <dbReference type="ARBA" id="ARBA00022658"/>
    </source>
</evidence>
<sequence length="1357" mass="151389">MLAPNVQRMHQTNRLQAQQFNRIQDCNECSCENETMTKDSEIPCEMLSLRDLMRFRGRPVVENVVWSLAQQSALALNRLDQLPAYISADTLFVSQNGEVNFTYIDQQDEVDPYFIAPETQEQTTISEKSCIYAVARTLEASINASLREANPPTLTERLRLFLVHMSQPNPGARPSLRDILQETSRYQCQTGILSQDILKIVFTEALQRMTLFTHENRNRRRLSMDCMPAVRPIISRVPRLPSSASSPNNTRAGAHPTMMMGRCGSVQGAVPQSQLQNFVRNNGSRRSFDSCVIRKGYPGQQRHKISKQLTWTRAVGPQGNLPSKNLGKAISNTSPTPEAMYNLVQDPSTGYYVLVPVSSSERDDPSSARLTADNRVLTLTSQSSSADGHSTASTSPNLPPNNFPTPWATSTPLAPGGQAGRNGTHGWVCTAPPQMPQQAGSSGVSQNGHLVQSTKPASRSSERQPLTPQQVSVLQLLRDAFAFDGYMENGEVEMEMAEFISTLGVLNFSAFTYLVSEHYNDLHWDKSLLQNLHSVLQGPKVEPRIDCTGPVPVTCKAFPEEKTLAAKTPRHHTWSEANFKRFLQRSKRPDLPSTPLAHEVHMLNSAGIVMGPVDSETQGHPGCGIQGWRESRVEHESNSCLSGHQTADDDEDASLSSWSDLTSRVSWENPGPETVLRPTSSPYSEGTSPSSAASPTSAGRSKSRCLSWSLSFHGTKSFGNDVKEYTDNLGQKEGQNYSLEAKQQELEQQITLEKRNLRKTQTFYSKLSEDGRKLRGTASERSLLSKLGAQMDEMKTKLLLLQSAHIYLELLMVNAYGLERHILPKLFPPQCPDSSLDEYGLVLQDNSLDESALDVVISGTPLGLMAYLYSRHAIVQGYLHHFIFVFRYFVTAEHLLAFISEQFYQAARVYTVNSSRVCQRTMDILHLWLDTCYTVDFTPGSELESRLRNFLQNTVIPYHETAGNHLMKHLCLADADNISLASQEDAEDSTADYSQPPDNLDSITLTAPSASLENSSETRGMIGCLGIFRRMSGGPLGNGKQGTTCDADEEFQPVNKSFASPHGSLYLGHYTAMQLAFQLTLMEEELLCTCHPVYFLDSRAQGINETSSNTLSRSSSLSNSRVGGCEATSLWVGYGRATNWLHSLLDHSIAVSTWVSAEILSCDSVKTQLAVLSKFLYIGKTCKELRNFATAMSILSALENFIVRQLPVWKNLPSKEMTIMDELSSLKVFLKSDMECLLKDNDVSRCRPTLPCVRIFCMHVQQLEIGSFTMANGMYKWPKLRTLARCVQQITLFQVNRHIIQPHENLQSLLCQRLRLFHNVDLQSIASEHPSNYHRLPTEKSSRKVQEMLAKVRATFQ</sequence>
<dbReference type="InterPro" id="IPR023578">
    <property type="entry name" value="Ras_GEF_dom_sf"/>
</dbReference>
<feature type="region of interest" description="Disordered" evidence="4">
    <location>
        <begin position="634"/>
        <end position="700"/>
    </location>
</feature>
<evidence type="ECO:0000256" key="3">
    <source>
        <dbReference type="PROSITE-ProRule" id="PRU00168"/>
    </source>
</evidence>
<proteinExistence type="predicted"/>
<dbReference type="Pfam" id="PF00618">
    <property type="entry name" value="RasGEF_N"/>
    <property type="match status" value="1"/>
</dbReference>
<evidence type="ECO:0000313" key="8">
    <source>
        <dbReference type="Ensembl" id="ENSEBUP00000016886.1"/>
    </source>
</evidence>
<evidence type="ECO:0000256" key="4">
    <source>
        <dbReference type="SAM" id="MobiDB-lite"/>
    </source>
</evidence>
<dbReference type="Proteomes" id="UP000694388">
    <property type="component" value="Unplaced"/>
</dbReference>
<feature type="compositionally biased region" description="Polar residues" evidence="4">
    <location>
        <begin position="991"/>
        <end position="1012"/>
    </location>
</feature>
<name>A0A8C4QKJ6_EPTBU</name>
<accession>A0A8C4QKJ6</accession>
<dbReference type="GO" id="GO:0005085">
    <property type="term" value="F:guanyl-nucleotide exchange factor activity"/>
    <property type="evidence" value="ECO:0007669"/>
    <property type="project" value="UniProtKB-KW"/>
</dbReference>
<dbReference type="InterPro" id="IPR011009">
    <property type="entry name" value="Kinase-like_dom_sf"/>
</dbReference>
<dbReference type="OMA" id="XDAFLEG"/>
<reference evidence="8" key="1">
    <citation type="submission" date="2025-08" db="UniProtKB">
        <authorList>
            <consortium name="Ensembl"/>
        </authorList>
    </citation>
    <scope>IDENTIFICATION</scope>
</reference>
<dbReference type="InterPro" id="IPR029899">
    <property type="entry name" value="KNDC1"/>
</dbReference>
<feature type="domain" description="KIND" evidence="7">
    <location>
        <begin position="47"/>
        <end position="211"/>
    </location>
</feature>
<dbReference type="SUPFAM" id="SSF56112">
    <property type="entry name" value="Protein kinase-like (PK-like)"/>
    <property type="match status" value="1"/>
</dbReference>
<feature type="compositionally biased region" description="Polar residues" evidence="4">
    <location>
        <begin position="380"/>
        <end position="396"/>
    </location>
</feature>
<dbReference type="GeneTree" id="ENSGT00390000011408"/>
<dbReference type="PANTHER" id="PTHR21560">
    <property type="entry name" value="VERY KIND PROTEIN"/>
    <property type="match status" value="1"/>
</dbReference>
<keyword evidence="1 3" id="KW-0344">Guanine-nucleotide releasing factor</keyword>
<dbReference type="SMART" id="SM00750">
    <property type="entry name" value="KIND"/>
    <property type="match status" value="1"/>
</dbReference>
<dbReference type="PROSITE" id="PS51377">
    <property type="entry name" value="KIND"/>
    <property type="match status" value="1"/>
</dbReference>